<reference evidence="1 2" key="1">
    <citation type="submission" date="2024-01" db="EMBL/GenBank/DDBJ databases">
        <title>The genomes of 5 underutilized Papilionoideae crops provide insights into root nodulation and disease resistanc.</title>
        <authorList>
            <person name="Jiang F."/>
        </authorList>
    </citation>
    <scope>NUCLEOTIDE SEQUENCE [LARGE SCALE GENOMIC DNA]</scope>
    <source>
        <strain evidence="1">JINMINGXINNONG_FW02</strain>
        <tissue evidence="1">Leaves</tissue>
    </source>
</reference>
<accession>A0AAN9L9W5</accession>
<gene>
    <name evidence="1" type="ORF">VNO80_28602</name>
</gene>
<organism evidence="1 2">
    <name type="scientific">Phaseolus coccineus</name>
    <name type="common">Scarlet runner bean</name>
    <name type="synonym">Phaseolus multiflorus</name>
    <dbReference type="NCBI Taxonomy" id="3886"/>
    <lineage>
        <taxon>Eukaryota</taxon>
        <taxon>Viridiplantae</taxon>
        <taxon>Streptophyta</taxon>
        <taxon>Embryophyta</taxon>
        <taxon>Tracheophyta</taxon>
        <taxon>Spermatophyta</taxon>
        <taxon>Magnoliopsida</taxon>
        <taxon>eudicotyledons</taxon>
        <taxon>Gunneridae</taxon>
        <taxon>Pentapetalae</taxon>
        <taxon>rosids</taxon>
        <taxon>fabids</taxon>
        <taxon>Fabales</taxon>
        <taxon>Fabaceae</taxon>
        <taxon>Papilionoideae</taxon>
        <taxon>50 kb inversion clade</taxon>
        <taxon>NPAAA clade</taxon>
        <taxon>indigoferoid/millettioid clade</taxon>
        <taxon>Phaseoleae</taxon>
        <taxon>Phaseolus</taxon>
    </lineage>
</organism>
<dbReference type="EMBL" id="JAYMYR010000011">
    <property type="protein sequence ID" value="KAK7331861.1"/>
    <property type="molecule type" value="Genomic_DNA"/>
</dbReference>
<keyword evidence="2" id="KW-1185">Reference proteome</keyword>
<evidence type="ECO:0000313" key="1">
    <source>
        <dbReference type="EMBL" id="KAK7331861.1"/>
    </source>
</evidence>
<dbReference type="Proteomes" id="UP001374584">
    <property type="component" value="Unassembled WGS sequence"/>
</dbReference>
<name>A0AAN9L9W5_PHACN</name>
<protein>
    <submittedName>
        <fullName evidence="1">Uncharacterized protein</fullName>
    </submittedName>
</protein>
<proteinExistence type="predicted"/>
<comment type="caution">
    <text evidence="1">The sequence shown here is derived from an EMBL/GenBank/DDBJ whole genome shotgun (WGS) entry which is preliminary data.</text>
</comment>
<evidence type="ECO:0000313" key="2">
    <source>
        <dbReference type="Proteomes" id="UP001374584"/>
    </source>
</evidence>
<sequence>MFLSGGLGIIQRFPFGFHWTLGSLCGRVFPIPRLLKADPSPLPFAFQIKALSLLQCGPSAFPSIVYFVNSHFTPAPLLLLHCSLSLNYNSNAVLIPIFILVSSI</sequence>
<dbReference type="AlphaFoldDB" id="A0AAN9L9W5"/>